<accession>A0AAU7CPH9</accession>
<dbReference type="RefSeq" id="WP_406699675.1">
    <property type="nucleotide sequence ID" value="NZ_CP155447.1"/>
</dbReference>
<dbReference type="AlphaFoldDB" id="A0AAU7CPH9"/>
<evidence type="ECO:0000313" key="1">
    <source>
        <dbReference type="EMBL" id="XBH06827.1"/>
    </source>
</evidence>
<protein>
    <submittedName>
        <fullName evidence="1">Uncharacterized protein</fullName>
    </submittedName>
</protein>
<gene>
    <name evidence="1" type="ORF">V5E97_12525</name>
</gene>
<organism evidence="1">
    <name type="scientific">Singulisphaera sp. Ch08</name>
    <dbReference type="NCBI Taxonomy" id="3120278"/>
    <lineage>
        <taxon>Bacteria</taxon>
        <taxon>Pseudomonadati</taxon>
        <taxon>Planctomycetota</taxon>
        <taxon>Planctomycetia</taxon>
        <taxon>Isosphaerales</taxon>
        <taxon>Isosphaeraceae</taxon>
        <taxon>Singulisphaera</taxon>
    </lineage>
</organism>
<reference evidence="1" key="1">
    <citation type="submission" date="2024-05" db="EMBL/GenBank/DDBJ databases">
        <title>Planctomycetes of the genus Singulisphaera possess chitinolytic capabilities.</title>
        <authorList>
            <person name="Ivanova A."/>
        </authorList>
    </citation>
    <scope>NUCLEOTIDE SEQUENCE</scope>
    <source>
        <strain evidence="1">Ch08T</strain>
    </source>
</reference>
<name>A0AAU7CPH9_9BACT</name>
<dbReference type="EMBL" id="CP155447">
    <property type="protein sequence ID" value="XBH06827.1"/>
    <property type="molecule type" value="Genomic_DNA"/>
</dbReference>
<sequence>MSKMGCECGNILSDFVYPCPTEAMVIGEQDLEFVEMSFQSQVENFLVAVRDHCREAWLVEQFGTNYPMDCSDAEVISDLLTRAQNPYVLSITECESCGRLHVQTSPESNKYLSFAPDIPGYHRLLACKPKGG</sequence>
<proteinExistence type="predicted"/>